<gene>
    <name evidence="1" type="ORF">MM415A01893_0011</name>
    <name evidence="2" type="ORF">MM415B04006_0011</name>
</gene>
<protein>
    <submittedName>
        <fullName evidence="1">Uncharacterized protein</fullName>
    </submittedName>
</protein>
<reference evidence="1" key="1">
    <citation type="submission" date="2020-03" db="EMBL/GenBank/DDBJ databases">
        <title>The deep terrestrial virosphere.</title>
        <authorList>
            <person name="Holmfeldt K."/>
            <person name="Nilsson E."/>
            <person name="Simone D."/>
            <person name="Lopez-Fernandez M."/>
            <person name="Wu X."/>
            <person name="de Brujin I."/>
            <person name="Lundin D."/>
            <person name="Andersson A."/>
            <person name="Bertilsson S."/>
            <person name="Dopson M."/>
        </authorList>
    </citation>
    <scope>NUCLEOTIDE SEQUENCE</scope>
    <source>
        <strain evidence="1">MM415A01893</strain>
        <strain evidence="2">MM415B04006</strain>
    </source>
</reference>
<evidence type="ECO:0000313" key="2">
    <source>
        <dbReference type="EMBL" id="QJA94076.1"/>
    </source>
</evidence>
<proteinExistence type="predicted"/>
<accession>A0A6M3JXY2</accession>
<name>A0A6M3JXY2_9ZZZZ</name>
<dbReference type="AlphaFoldDB" id="A0A6M3JXY2"/>
<organism evidence="1">
    <name type="scientific">viral metagenome</name>
    <dbReference type="NCBI Taxonomy" id="1070528"/>
    <lineage>
        <taxon>unclassified sequences</taxon>
        <taxon>metagenomes</taxon>
        <taxon>organismal metagenomes</taxon>
    </lineage>
</organism>
<sequence>MEWLVFSGITLAVLSALTWGAYKYGRIKEKQKTDAGKADDMAADAAIAAKPGIDNPLAGMRPR</sequence>
<dbReference type="EMBL" id="MT142129">
    <property type="protein sequence ID" value="QJA74923.1"/>
    <property type="molecule type" value="Genomic_DNA"/>
</dbReference>
<evidence type="ECO:0000313" key="1">
    <source>
        <dbReference type="EMBL" id="QJA74923.1"/>
    </source>
</evidence>
<dbReference type="EMBL" id="MT143201">
    <property type="protein sequence ID" value="QJA94076.1"/>
    <property type="molecule type" value="Genomic_DNA"/>
</dbReference>